<dbReference type="Proteomes" id="UP000016943">
    <property type="component" value="Chromosome"/>
</dbReference>
<dbReference type="HOGENOM" id="CLU_2301035_0_0_11"/>
<feature type="transmembrane region" description="Helical" evidence="1">
    <location>
        <begin position="35"/>
        <end position="57"/>
    </location>
</feature>
<accession>U3GYE8</accession>
<reference evidence="2 3" key="1">
    <citation type="journal article" date="2013" name="Genome Announc.">
        <title>Whole-Genome Sequence of the Clinical Strain Corynebacterium argentoratense DSM 44202, Isolated from a Human Throat Specimen.</title>
        <authorList>
            <person name="Bomholt C."/>
            <person name="Glaub A."/>
            <person name="Gravermann K."/>
            <person name="Albersmeier A."/>
            <person name="Brinkrolf K."/>
            <person name="Ruckert C."/>
            <person name="Tauch A."/>
        </authorList>
    </citation>
    <scope>NUCLEOTIDE SEQUENCE [LARGE SCALE GENOMIC DNA]</scope>
    <source>
        <strain evidence="2">DSM 44202</strain>
    </source>
</reference>
<dbReference type="AlphaFoldDB" id="U3GYE8"/>
<dbReference type="OrthoDB" id="9964883at2"/>
<name>U3GYE8_9CORY</name>
<evidence type="ECO:0000256" key="1">
    <source>
        <dbReference type="SAM" id="Phobius"/>
    </source>
</evidence>
<dbReference type="KEGG" id="caz:CARG_02070"/>
<evidence type="ECO:0000313" key="3">
    <source>
        <dbReference type="Proteomes" id="UP000016943"/>
    </source>
</evidence>
<keyword evidence="1" id="KW-0472">Membrane</keyword>
<protein>
    <submittedName>
        <fullName evidence="2">Uncharacterized protein</fullName>
    </submittedName>
</protein>
<dbReference type="PATRIC" id="fig|1348662.3.peg.411"/>
<dbReference type="RefSeq" id="WP_020975723.1">
    <property type="nucleotide sequence ID" value="NC_022198.1"/>
</dbReference>
<gene>
    <name evidence="2" type="ORF">CARG_02070</name>
</gene>
<feature type="transmembrane region" description="Helical" evidence="1">
    <location>
        <begin position="6"/>
        <end position="23"/>
    </location>
</feature>
<keyword evidence="1" id="KW-0812">Transmembrane</keyword>
<dbReference type="EMBL" id="CP006365">
    <property type="protein sequence ID" value="AGU14582.1"/>
    <property type="molecule type" value="Genomic_DNA"/>
</dbReference>
<sequence>MTFLNILGYLFWPGAAGILITKVRETGIIAGLVRSVLPIVGLAISLVAIGALGGVLAGTARQFVDEQEAQPTSANLVNSPQEALNQMLSDVNSPEGYEGY</sequence>
<proteinExistence type="predicted"/>
<organism evidence="2 3">
    <name type="scientific">Corynebacterium argentoratense DSM 44202</name>
    <dbReference type="NCBI Taxonomy" id="1348662"/>
    <lineage>
        <taxon>Bacteria</taxon>
        <taxon>Bacillati</taxon>
        <taxon>Actinomycetota</taxon>
        <taxon>Actinomycetes</taxon>
        <taxon>Mycobacteriales</taxon>
        <taxon>Corynebacteriaceae</taxon>
        <taxon>Corynebacterium</taxon>
    </lineage>
</organism>
<dbReference type="GeneID" id="78249279"/>
<evidence type="ECO:0000313" key="2">
    <source>
        <dbReference type="EMBL" id="AGU14582.1"/>
    </source>
</evidence>
<keyword evidence="3" id="KW-1185">Reference proteome</keyword>
<keyword evidence="1" id="KW-1133">Transmembrane helix</keyword>